<dbReference type="GO" id="GO:0008270">
    <property type="term" value="F:zinc ion binding"/>
    <property type="evidence" value="ECO:0007669"/>
    <property type="project" value="UniProtKB-KW"/>
</dbReference>
<evidence type="ECO:0000256" key="2">
    <source>
        <dbReference type="SAM" id="MobiDB-lite"/>
    </source>
</evidence>
<dbReference type="PROSITE" id="PS50103">
    <property type="entry name" value="ZF_C3H1"/>
    <property type="match status" value="1"/>
</dbReference>
<feature type="region of interest" description="Disordered" evidence="2">
    <location>
        <begin position="1"/>
        <end position="28"/>
    </location>
</feature>
<reference evidence="4 5" key="1">
    <citation type="journal article" date="2016" name="Mol. Biol. Evol.">
        <title>Comparative Genomics of Early-Diverging Mushroom-Forming Fungi Provides Insights into the Origins of Lignocellulose Decay Capabilities.</title>
        <authorList>
            <person name="Nagy L.G."/>
            <person name="Riley R."/>
            <person name="Tritt A."/>
            <person name="Adam C."/>
            <person name="Daum C."/>
            <person name="Floudas D."/>
            <person name="Sun H."/>
            <person name="Yadav J.S."/>
            <person name="Pangilinan J."/>
            <person name="Larsson K.H."/>
            <person name="Matsuura K."/>
            <person name="Barry K."/>
            <person name="Labutti K."/>
            <person name="Kuo R."/>
            <person name="Ohm R.A."/>
            <person name="Bhattacharya S.S."/>
            <person name="Shirouzu T."/>
            <person name="Yoshinaga Y."/>
            <person name="Martin F.M."/>
            <person name="Grigoriev I.V."/>
            <person name="Hibbett D.S."/>
        </authorList>
    </citation>
    <scope>NUCLEOTIDE SEQUENCE [LARGE SCALE GENOMIC DNA]</scope>
    <source>
        <strain evidence="4 5">CBS 109695</strain>
    </source>
</reference>
<feature type="region of interest" description="Disordered" evidence="2">
    <location>
        <begin position="60"/>
        <end position="86"/>
    </location>
</feature>
<keyword evidence="1" id="KW-0862">Zinc</keyword>
<accession>A0A166DM21</accession>
<sequence length="86" mass="9520">MTSEAPPGKPQVPVPKNRTRSKRNNQTQHVQVTDNLKFDGICCFFIQGHCEFGDVCKRSHGDPPGEVTPSLTARMPTDISQTQDIP</sequence>
<proteinExistence type="predicted"/>
<dbReference type="AlphaFoldDB" id="A0A166DM21"/>
<name>A0A166DM21_9AGAM</name>
<organism evidence="4 5">
    <name type="scientific">Athelia psychrophila</name>
    <dbReference type="NCBI Taxonomy" id="1759441"/>
    <lineage>
        <taxon>Eukaryota</taxon>
        <taxon>Fungi</taxon>
        <taxon>Dikarya</taxon>
        <taxon>Basidiomycota</taxon>
        <taxon>Agaricomycotina</taxon>
        <taxon>Agaricomycetes</taxon>
        <taxon>Agaricomycetidae</taxon>
        <taxon>Atheliales</taxon>
        <taxon>Atheliaceae</taxon>
        <taxon>Athelia</taxon>
    </lineage>
</organism>
<dbReference type="EMBL" id="KV417611">
    <property type="protein sequence ID" value="KZP14858.1"/>
    <property type="molecule type" value="Genomic_DNA"/>
</dbReference>
<feature type="domain" description="C3H1-type" evidence="3">
    <location>
        <begin position="41"/>
        <end position="63"/>
    </location>
</feature>
<gene>
    <name evidence="4" type="ORF">FIBSPDRAFT_99475</name>
</gene>
<dbReference type="Gene3D" id="2.30.30.1190">
    <property type="match status" value="1"/>
</dbReference>
<keyword evidence="1" id="KW-0863">Zinc-finger</keyword>
<keyword evidence="1" id="KW-0479">Metal-binding</keyword>
<evidence type="ECO:0000313" key="5">
    <source>
        <dbReference type="Proteomes" id="UP000076532"/>
    </source>
</evidence>
<dbReference type="InterPro" id="IPR000571">
    <property type="entry name" value="Znf_CCCH"/>
</dbReference>
<evidence type="ECO:0000259" key="3">
    <source>
        <dbReference type="PROSITE" id="PS50103"/>
    </source>
</evidence>
<protein>
    <recommendedName>
        <fullName evidence="3">C3H1-type domain-containing protein</fullName>
    </recommendedName>
</protein>
<feature type="zinc finger region" description="C3H1-type" evidence="1">
    <location>
        <begin position="41"/>
        <end position="63"/>
    </location>
</feature>
<keyword evidence="5" id="KW-1185">Reference proteome</keyword>
<dbReference type="Proteomes" id="UP000076532">
    <property type="component" value="Unassembled WGS sequence"/>
</dbReference>
<evidence type="ECO:0000256" key="1">
    <source>
        <dbReference type="PROSITE-ProRule" id="PRU00723"/>
    </source>
</evidence>
<evidence type="ECO:0000313" key="4">
    <source>
        <dbReference type="EMBL" id="KZP14858.1"/>
    </source>
</evidence>